<reference key="1">
    <citation type="journal article" date="2007" name="Nature">
        <title>The medaka draft genome and insights into vertebrate genome evolution.</title>
        <authorList>
            <person name="Kasahara M."/>
            <person name="Naruse K."/>
            <person name="Sasaki S."/>
            <person name="Nakatani Y."/>
            <person name="Qu W."/>
            <person name="Ahsan B."/>
            <person name="Yamada T."/>
            <person name="Nagayasu Y."/>
            <person name="Doi K."/>
            <person name="Kasai Y."/>
            <person name="Jindo T."/>
            <person name="Kobayashi D."/>
            <person name="Shimada A."/>
            <person name="Toyoda A."/>
            <person name="Kuroki Y."/>
            <person name="Fujiyama A."/>
            <person name="Sasaki T."/>
            <person name="Shimizu A."/>
            <person name="Asakawa S."/>
            <person name="Shimizu N."/>
            <person name="Hashimoto S."/>
            <person name="Yang J."/>
            <person name="Lee Y."/>
            <person name="Matsushima K."/>
            <person name="Sugano S."/>
            <person name="Sakaizumi M."/>
            <person name="Narita T."/>
            <person name="Ohishi K."/>
            <person name="Haga S."/>
            <person name="Ohta F."/>
            <person name="Nomoto H."/>
            <person name="Nogata K."/>
            <person name="Morishita T."/>
            <person name="Endo T."/>
            <person name="Shin-I T."/>
            <person name="Takeda H."/>
            <person name="Morishita S."/>
            <person name="Kohara Y."/>
        </authorList>
    </citation>
    <scope>NUCLEOTIDE SEQUENCE [LARGE SCALE GENOMIC DNA]</scope>
    <source>
        <strain>Hd-rR</strain>
    </source>
</reference>
<evidence type="ECO:0000256" key="3">
    <source>
        <dbReference type="PROSITE-ProRule" id="PRU00059"/>
    </source>
</evidence>
<reference evidence="5 6" key="2">
    <citation type="submission" date="2017-04" db="EMBL/GenBank/DDBJ databases">
        <title>CpG methylation of centromeres and impact of large insertions on vertebrate speciation.</title>
        <authorList>
            <person name="Ichikawa K."/>
            <person name="Yoshimura J."/>
            <person name="Morishita S."/>
        </authorList>
    </citation>
    <scope>NUCLEOTIDE SEQUENCE</scope>
    <source>
        <strain evidence="5 6">HNI</strain>
    </source>
</reference>
<evidence type="ECO:0000313" key="6">
    <source>
        <dbReference type="Proteomes" id="UP000265180"/>
    </source>
</evidence>
<dbReference type="SUPFAM" id="SSF49854">
    <property type="entry name" value="Spermadhesin, CUB domain"/>
    <property type="match status" value="1"/>
</dbReference>
<evidence type="ECO:0000256" key="2">
    <source>
        <dbReference type="ARBA" id="ARBA00023157"/>
    </source>
</evidence>
<dbReference type="AlphaFoldDB" id="A0A3P9L245"/>
<organism evidence="5 6">
    <name type="scientific">Oryzias latipes</name>
    <name type="common">Japanese rice fish</name>
    <name type="synonym">Japanese killifish</name>
    <dbReference type="NCBI Taxonomy" id="8090"/>
    <lineage>
        <taxon>Eukaryota</taxon>
        <taxon>Metazoa</taxon>
        <taxon>Chordata</taxon>
        <taxon>Craniata</taxon>
        <taxon>Vertebrata</taxon>
        <taxon>Euteleostomi</taxon>
        <taxon>Actinopterygii</taxon>
        <taxon>Neopterygii</taxon>
        <taxon>Teleostei</taxon>
        <taxon>Neoteleostei</taxon>
        <taxon>Acanthomorphata</taxon>
        <taxon>Ovalentaria</taxon>
        <taxon>Atherinomorphae</taxon>
        <taxon>Beloniformes</taxon>
        <taxon>Adrianichthyidae</taxon>
        <taxon>Oryziinae</taxon>
        <taxon>Oryzias</taxon>
    </lineage>
</organism>
<dbReference type="PROSITE" id="PS01180">
    <property type="entry name" value="CUB"/>
    <property type="match status" value="1"/>
</dbReference>
<reference evidence="5" key="4">
    <citation type="submission" date="2025-09" db="UniProtKB">
        <authorList>
            <consortium name="Ensembl"/>
        </authorList>
    </citation>
    <scope>IDENTIFICATION</scope>
    <source>
        <strain evidence="5">HNI</strain>
    </source>
</reference>
<sequence>MPLMKPSSPLPRSLLEILTSSMPKLIFENDTAYISLTFQNELQVFNEVDMETHLECAYDHLEIFDGKDDRTPTLGRFCGTKKPAAVVSSSNKMFLRFLSDNSVQKRGFETSYRAGVSFLRLQKTFTQLEMPLS</sequence>
<dbReference type="CDD" id="cd00041">
    <property type="entry name" value="CUB"/>
    <property type="match status" value="1"/>
</dbReference>
<dbReference type="InterPro" id="IPR035914">
    <property type="entry name" value="Sperma_CUB_dom_sf"/>
</dbReference>
<dbReference type="Ensembl" id="ENSORLT00020022632.1">
    <property type="protein sequence ID" value="ENSORLP00020014789.1"/>
    <property type="gene ID" value="ENSORLG00020015790.1"/>
</dbReference>
<feature type="domain" description="CUB" evidence="4">
    <location>
        <begin position="1"/>
        <end position="115"/>
    </location>
</feature>
<name>A0A3P9L245_ORYLA</name>
<proteinExistence type="predicted"/>
<keyword evidence="2" id="KW-1015">Disulfide bond</keyword>
<dbReference type="FunFam" id="2.60.120.290:FF:000005">
    <property type="entry name" value="Procollagen C-endopeptidase enhancer 1"/>
    <property type="match status" value="1"/>
</dbReference>
<evidence type="ECO:0000256" key="1">
    <source>
        <dbReference type="ARBA" id="ARBA00022737"/>
    </source>
</evidence>
<dbReference type="PANTHER" id="PTHR24251">
    <property type="entry name" value="OVOCHYMASE-RELATED"/>
    <property type="match status" value="1"/>
</dbReference>
<comment type="caution">
    <text evidence="3">Lacks conserved residue(s) required for the propagation of feature annotation.</text>
</comment>
<dbReference type="Pfam" id="PF00431">
    <property type="entry name" value="CUB"/>
    <property type="match status" value="1"/>
</dbReference>
<accession>A0A3P9L245</accession>
<reference evidence="5" key="3">
    <citation type="submission" date="2025-08" db="UniProtKB">
        <authorList>
            <consortium name="Ensembl"/>
        </authorList>
    </citation>
    <scope>IDENTIFICATION</scope>
    <source>
        <strain evidence="5">HNI</strain>
    </source>
</reference>
<dbReference type="InterPro" id="IPR000859">
    <property type="entry name" value="CUB_dom"/>
</dbReference>
<protein>
    <recommendedName>
        <fullName evidence="4">CUB domain-containing protein</fullName>
    </recommendedName>
</protein>
<dbReference type="SMART" id="SM00042">
    <property type="entry name" value="CUB"/>
    <property type="match status" value="1"/>
</dbReference>
<evidence type="ECO:0000259" key="4">
    <source>
        <dbReference type="PROSITE" id="PS01180"/>
    </source>
</evidence>
<dbReference type="Proteomes" id="UP000265180">
    <property type="component" value="Chromosome 12"/>
</dbReference>
<keyword evidence="1" id="KW-0677">Repeat</keyword>
<dbReference type="Gene3D" id="2.60.120.290">
    <property type="entry name" value="Spermadhesin, CUB domain"/>
    <property type="match status" value="1"/>
</dbReference>
<dbReference type="PANTHER" id="PTHR24251:SF30">
    <property type="entry name" value="MEMBRANE FRIZZLED-RELATED PROTEIN"/>
    <property type="match status" value="1"/>
</dbReference>
<evidence type="ECO:0000313" key="5">
    <source>
        <dbReference type="Ensembl" id="ENSORLP00020014789.1"/>
    </source>
</evidence>